<name>A0ABN9U492_9DINO</name>
<keyword evidence="3" id="KW-0812">Transmembrane</keyword>
<evidence type="ECO:0000256" key="1">
    <source>
        <dbReference type="PROSITE-ProRule" id="PRU00277"/>
    </source>
</evidence>
<evidence type="ECO:0000259" key="4">
    <source>
        <dbReference type="PROSITE" id="PS50059"/>
    </source>
</evidence>
<keyword evidence="3" id="KW-1133">Transmembrane helix</keyword>
<comment type="catalytic activity">
    <reaction evidence="1">
        <text>[protein]-peptidylproline (omega=180) = [protein]-peptidylproline (omega=0)</text>
        <dbReference type="Rhea" id="RHEA:16237"/>
        <dbReference type="Rhea" id="RHEA-COMP:10747"/>
        <dbReference type="Rhea" id="RHEA-COMP:10748"/>
        <dbReference type="ChEBI" id="CHEBI:83833"/>
        <dbReference type="ChEBI" id="CHEBI:83834"/>
        <dbReference type="EC" id="5.2.1.8"/>
    </reaction>
</comment>
<evidence type="ECO:0000313" key="5">
    <source>
        <dbReference type="EMBL" id="CAK0853696.1"/>
    </source>
</evidence>
<feature type="transmembrane region" description="Helical" evidence="3">
    <location>
        <begin position="347"/>
        <end position="367"/>
    </location>
</feature>
<reference evidence="5" key="1">
    <citation type="submission" date="2023-10" db="EMBL/GenBank/DDBJ databases">
        <authorList>
            <person name="Chen Y."/>
            <person name="Shah S."/>
            <person name="Dougan E. K."/>
            <person name="Thang M."/>
            <person name="Chan C."/>
        </authorList>
    </citation>
    <scope>NUCLEOTIDE SEQUENCE [LARGE SCALE GENOMIC DNA]</scope>
</reference>
<dbReference type="PROSITE" id="PS50059">
    <property type="entry name" value="FKBP_PPIASE"/>
    <property type="match status" value="1"/>
</dbReference>
<dbReference type="Proteomes" id="UP001189429">
    <property type="component" value="Unassembled WGS sequence"/>
</dbReference>
<feature type="domain" description="PPIase FKBP-type" evidence="4">
    <location>
        <begin position="472"/>
        <end position="570"/>
    </location>
</feature>
<dbReference type="EMBL" id="CAUYUJ010015416">
    <property type="protein sequence ID" value="CAK0853696.1"/>
    <property type="molecule type" value="Genomic_DNA"/>
</dbReference>
<evidence type="ECO:0000256" key="2">
    <source>
        <dbReference type="SAM" id="MobiDB-lite"/>
    </source>
</evidence>
<dbReference type="InterPro" id="IPR046357">
    <property type="entry name" value="PPIase_dom_sf"/>
</dbReference>
<evidence type="ECO:0000313" key="6">
    <source>
        <dbReference type="Proteomes" id="UP001189429"/>
    </source>
</evidence>
<sequence>MPSWPVIQLTEDFKPIGALAIVSLGRQRKKGTQIFGQGKGSRGTTIAKEIWEKACWVYPWAFCALHDALGTLKDVNPSGLKSNPKSRDAQAGSSRLCTWEVLSVRVAHGGGVSEDEGAAAACAVALACSSRSASKHELTEVDDLLLQLGKLCSCFADEQLQLLLVCLLAGQFAFQLRLLALALVNAGREVMHLRRERPAGNNAPFELISFTYELVAGPHDSCILEGAEGLEGGSDLSQPLLLQVLEVRRRSKRAAHGHEGAATRPSLRQHEERRGAVEAVSESRACLSLLSRRGERGAEPGVRQGLGGVGIPAVRPPLARTGVPAGRAEKHRSRRGLNEDARLGLKLRALAAVVLGLVVLGLLVLWLRCGLAALGFLVGPKELREHSELRGATGRGPVPEEGARGCLDVVRRGLGLPAGALGLGGGREDDALAPGRSFMAQRAAEADTKALACGLLYKVLQQGKGQRRPGLTTLCRCRFTASTLAGEPLDESGESGVLLHPGLQKRLVADEQGRRAEAGGSWWSVALRLMVEGDKWQLYVPPELAFGKLGMGAVPPDAFLVVRLELARVLDACPHGAPCPHAWTWRPRVHS</sequence>
<keyword evidence="1" id="KW-0413">Isomerase</keyword>
<feature type="region of interest" description="Disordered" evidence="2">
    <location>
        <begin position="252"/>
        <end position="276"/>
    </location>
</feature>
<dbReference type="Gene3D" id="3.10.50.40">
    <property type="match status" value="1"/>
</dbReference>
<keyword evidence="6" id="KW-1185">Reference proteome</keyword>
<keyword evidence="1" id="KW-0697">Rotamase</keyword>
<dbReference type="Pfam" id="PF00254">
    <property type="entry name" value="FKBP_C"/>
    <property type="match status" value="1"/>
</dbReference>
<proteinExistence type="predicted"/>
<evidence type="ECO:0000256" key="3">
    <source>
        <dbReference type="SAM" id="Phobius"/>
    </source>
</evidence>
<dbReference type="SUPFAM" id="SSF54534">
    <property type="entry name" value="FKBP-like"/>
    <property type="match status" value="1"/>
</dbReference>
<dbReference type="EC" id="5.2.1.8" evidence="1"/>
<comment type="caution">
    <text evidence="5">The sequence shown here is derived from an EMBL/GenBank/DDBJ whole genome shotgun (WGS) entry which is preliminary data.</text>
</comment>
<organism evidence="5 6">
    <name type="scientific">Prorocentrum cordatum</name>
    <dbReference type="NCBI Taxonomy" id="2364126"/>
    <lineage>
        <taxon>Eukaryota</taxon>
        <taxon>Sar</taxon>
        <taxon>Alveolata</taxon>
        <taxon>Dinophyceae</taxon>
        <taxon>Prorocentrales</taxon>
        <taxon>Prorocentraceae</taxon>
        <taxon>Prorocentrum</taxon>
    </lineage>
</organism>
<protein>
    <recommendedName>
        <fullName evidence="1">peptidylprolyl isomerase</fullName>
        <ecNumber evidence="1">5.2.1.8</ecNumber>
    </recommendedName>
</protein>
<keyword evidence="3" id="KW-0472">Membrane</keyword>
<accession>A0ABN9U492</accession>
<dbReference type="InterPro" id="IPR001179">
    <property type="entry name" value="PPIase_FKBP_dom"/>
</dbReference>
<gene>
    <name evidence="5" type="ORF">PCOR1329_LOCUS45076</name>
</gene>